<feature type="transmembrane region" description="Helical" evidence="2">
    <location>
        <begin position="417"/>
        <end position="435"/>
    </location>
</feature>
<organism evidence="3 4">
    <name type="scientific">Candidatus Phosphoribacter hodrii</name>
    <dbReference type="NCBI Taxonomy" id="2953743"/>
    <lineage>
        <taxon>Bacteria</taxon>
        <taxon>Bacillati</taxon>
        <taxon>Actinomycetota</taxon>
        <taxon>Actinomycetes</taxon>
        <taxon>Micrococcales</taxon>
        <taxon>Dermatophilaceae</taxon>
        <taxon>Candidatus Phosphoribacter</taxon>
    </lineage>
</organism>
<keyword evidence="2" id="KW-0472">Membrane</keyword>
<gene>
    <name evidence="3" type="ORF">IPF40_07990</name>
</gene>
<keyword evidence="2" id="KW-1133">Transmembrane helix</keyword>
<feature type="transmembrane region" description="Helical" evidence="2">
    <location>
        <begin position="34"/>
        <end position="55"/>
    </location>
</feature>
<feature type="transmembrane region" description="Helical" evidence="2">
    <location>
        <begin position="236"/>
        <end position="259"/>
    </location>
</feature>
<evidence type="ECO:0000256" key="2">
    <source>
        <dbReference type="SAM" id="Phobius"/>
    </source>
</evidence>
<feature type="transmembrane region" description="Helical" evidence="2">
    <location>
        <begin position="142"/>
        <end position="163"/>
    </location>
</feature>
<dbReference type="EMBL" id="JADIXZ010000004">
    <property type="protein sequence ID" value="MBK6300981.1"/>
    <property type="molecule type" value="Genomic_DNA"/>
</dbReference>
<feature type="compositionally biased region" description="Basic and acidic residues" evidence="1">
    <location>
        <begin position="1"/>
        <end position="11"/>
    </location>
</feature>
<feature type="transmembrane region" description="Helical" evidence="2">
    <location>
        <begin position="309"/>
        <end position="332"/>
    </location>
</feature>
<accession>A0A935CFE5</accession>
<feature type="transmembrane region" description="Helical" evidence="2">
    <location>
        <begin position="170"/>
        <end position="190"/>
    </location>
</feature>
<evidence type="ECO:0000313" key="4">
    <source>
        <dbReference type="Proteomes" id="UP000718281"/>
    </source>
</evidence>
<sequence>MDAPEGDKAEPLTETAEIGSSTAPAPEHSTRSSIAITVLAVGGSAVGNLLAYKIITMLGSPEVFTAYSTERRYLSFLLPLLMLGAGVSLPLRISIKPDEQENVRILYGQLAVSSLFAGLLLVMLIALPPCVLLAFAPHTSRTQWAALIFATCALNATTMLYALDRGYQNFGRGAVVMILGNGVFPCLAALLVARGVAATFVVWGVLCLLLTVVMLRRLPPLTRGAVWQRAALIRFSLARVPGDLAYGALFLVPVAHFAVVDDPLERSVFNYFFVLLGLLTALASPISTVMLPVVGSLVSRQGHQAARRLWASSLFVGVAIGGLTALGLAVFGSLVVERLMAPEYVSAAGLLGQMWPAVVGLAIFLFLRSIVDGMDERPVTSLICLASVAVYAAMWWARGSAGEAERVMDATNASLGFLGGVIVVITAAQFLAPIGRRSGDPAV</sequence>
<dbReference type="AlphaFoldDB" id="A0A935CFE5"/>
<proteinExistence type="predicted"/>
<name>A0A935CFE5_9MICO</name>
<feature type="transmembrane region" description="Helical" evidence="2">
    <location>
        <begin position="105"/>
        <end position="136"/>
    </location>
</feature>
<feature type="region of interest" description="Disordered" evidence="1">
    <location>
        <begin position="1"/>
        <end position="28"/>
    </location>
</feature>
<feature type="transmembrane region" description="Helical" evidence="2">
    <location>
        <begin position="196"/>
        <end position="215"/>
    </location>
</feature>
<evidence type="ECO:0000256" key="1">
    <source>
        <dbReference type="SAM" id="MobiDB-lite"/>
    </source>
</evidence>
<feature type="transmembrane region" description="Helical" evidence="2">
    <location>
        <begin position="271"/>
        <end position="297"/>
    </location>
</feature>
<feature type="transmembrane region" description="Helical" evidence="2">
    <location>
        <begin position="379"/>
        <end position="397"/>
    </location>
</feature>
<feature type="transmembrane region" description="Helical" evidence="2">
    <location>
        <begin position="344"/>
        <end position="367"/>
    </location>
</feature>
<feature type="transmembrane region" description="Helical" evidence="2">
    <location>
        <begin position="75"/>
        <end position="93"/>
    </location>
</feature>
<evidence type="ECO:0000313" key="3">
    <source>
        <dbReference type="EMBL" id="MBK6300981.1"/>
    </source>
</evidence>
<dbReference type="Proteomes" id="UP000718281">
    <property type="component" value="Unassembled WGS sequence"/>
</dbReference>
<keyword evidence="2" id="KW-0812">Transmembrane</keyword>
<comment type="caution">
    <text evidence="3">The sequence shown here is derived from an EMBL/GenBank/DDBJ whole genome shotgun (WGS) entry which is preliminary data.</text>
</comment>
<protein>
    <submittedName>
        <fullName evidence="3">Uncharacterized protein</fullName>
    </submittedName>
</protein>
<reference evidence="3 4" key="1">
    <citation type="submission" date="2020-10" db="EMBL/GenBank/DDBJ databases">
        <title>Connecting structure to function with the recovery of over 1000 high-quality activated sludge metagenome-assembled genomes encoding full-length rRNA genes using long-read sequencing.</title>
        <authorList>
            <person name="Singleton C.M."/>
            <person name="Petriglieri F."/>
            <person name="Kristensen J.M."/>
            <person name="Kirkegaard R.H."/>
            <person name="Michaelsen T.Y."/>
            <person name="Andersen M.H."/>
            <person name="Karst S.M."/>
            <person name="Dueholm M.S."/>
            <person name="Nielsen P.H."/>
            <person name="Albertsen M."/>
        </authorList>
    </citation>
    <scope>NUCLEOTIDE SEQUENCE [LARGE SCALE GENOMIC DNA]</scope>
    <source>
        <strain evidence="3">AalE_18-Q3-R2-46_BAT3C.188</strain>
    </source>
</reference>